<organism evidence="1">
    <name type="scientific">Sartidia dewinteri</name>
    <dbReference type="NCBI Taxonomy" id="1478599"/>
    <lineage>
        <taxon>Eukaryota</taxon>
        <taxon>Viridiplantae</taxon>
        <taxon>Streptophyta</taxon>
        <taxon>Embryophyta</taxon>
        <taxon>Tracheophyta</taxon>
        <taxon>Spermatophyta</taxon>
        <taxon>Magnoliopsida</taxon>
        <taxon>Liliopsida</taxon>
        <taxon>Poales</taxon>
        <taxon>Poaceae</taxon>
        <taxon>PACMAD clade</taxon>
        <taxon>Aristidoideae</taxon>
        <taxon>Aristideae</taxon>
        <taxon>Sartidia</taxon>
    </lineage>
</organism>
<feature type="non-terminal residue" evidence="1">
    <location>
        <position position="1"/>
    </location>
</feature>
<keyword evidence="1" id="KW-0670">Pyruvate</keyword>
<reference evidence="1" key="1">
    <citation type="submission" date="2014-04" db="EMBL/GenBank/DDBJ databases">
        <title>Next-generation sequencing of historic herbarium collections illuminates the history of Sartidia, a C3 grass genus of open woodlands.</title>
        <authorList>
            <person name="Besnard G."/>
            <person name="Christin P.A."/>
            <person name="Male P.J."/>
            <person name="Coissac E."/>
            <person name="Lhuillier E."/>
            <person name="Vorontsova M."/>
        </authorList>
    </citation>
    <scope>NUCLEOTIDE SEQUENCE</scope>
</reference>
<evidence type="ECO:0000313" key="1">
    <source>
        <dbReference type="EMBL" id="CDO85655.1"/>
    </source>
</evidence>
<dbReference type="AlphaFoldDB" id="A0A143TSV0"/>
<protein>
    <submittedName>
        <fullName evidence="1">Phosphoenolpyruvate carboxylase</fullName>
    </submittedName>
</protein>
<proteinExistence type="predicted"/>
<dbReference type="EMBL" id="HG970311">
    <property type="protein sequence ID" value="CDO85655.1"/>
    <property type="molecule type" value="Genomic_DNA"/>
</dbReference>
<sequence length="34" mass="3649">WSPASSGRWARSCGATTGRRSGCCCGWPGTRTCW</sequence>
<accession>A0A143TSV0</accession>
<feature type="non-terminal residue" evidence="1">
    <location>
        <position position="34"/>
    </location>
</feature>
<gene>
    <name evidence="1" type="primary">ppc</name>
</gene>
<name>A0A143TSV0_9POAL</name>